<dbReference type="SMART" id="SM00388">
    <property type="entry name" value="HisKA"/>
    <property type="match status" value="1"/>
</dbReference>
<dbReference type="Pfam" id="PF08448">
    <property type="entry name" value="PAS_4"/>
    <property type="match status" value="1"/>
</dbReference>
<evidence type="ECO:0000256" key="2">
    <source>
        <dbReference type="ARBA" id="ARBA00004236"/>
    </source>
</evidence>
<dbReference type="Gene3D" id="1.10.287.130">
    <property type="match status" value="1"/>
</dbReference>
<dbReference type="Gene3D" id="3.30.450.20">
    <property type="entry name" value="PAS domain"/>
    <property type="match status" value="2"/>
</dbReference>
<dbReference type="KEGG" id="sbae:DSM104329_02324"/>
<evidence type="ECO:0000256" key="7">
    <source>
        <dbReference type="ARBA" id="ARBA00023012"/>
    </source>
</evidence>
<reference evidence="13" key="1">
    <citation type="journal article" date="2022" name="Int. J. Syst. Evol. Microbiol.">
        <title>Pseudomonas aegrilactucae sp. nov. and Pseudomonas morbosilactucae sp. nov., pathogens causing bacterial rot of lettuce in Japan.</title>
        <authorList>
            <person name="Sawada H."/>
            <person name="Fujikawa T."/>
            <person name="Satou M."/>
        </authorList>
    </citation>
    <scope>NUCLEOTIDE SEQUENCE</scope>
    <source>
        <strain evidence="13">0166_1</strain>
    </source>
</reference>
<dbReference type="SUPFAM" id="SSF55785">
    <property type="entry name" value="PYP-like sensor domain (PAS domain)"/>
    <property type="match status" value="2"/>
</dbReference>
<dbReference type="EC" id="2.7.13.3" evidence="3"/>
<dbReference type="CDD" id="cd00082">
    <property type="entry name" value="HisKA"/>
    <property type="match status" value="1"/>
</dbReference>
<dbReference type="SUPFAM" id="SSF52172">
    <property type="entry name" value="CheY-like"/>
    <property type="match status" value="1"/>
</dbReference>
<dbReference type="PROSITE" id="PS50110">
    <property type="entry name" value="RESPONSE_REGULATORY"/>
    <property type="match status" value="1"/>
</dbReference>
<dbReference type="Proteomes" id="UP001162834">
    <property type="component" value="Chromosome"/>
</dbReference>
<dbReference type="SUPFAM" id="SSF55874">
    <property type="entry name" value="ATPase domain of HSP90 chaperone/DNA topoisomerase II/histidine kinase"/>
    <property type="match status" value="1"/>
</dbReference>
<name>A0A9E6XWU7_9ACTN</name>
<evidence type="ECO:0000256" key="5">
    <source>
        <dbReference type="ARBA" id="ARBA00022679"/>
    </source>
</evidence>
<evidence type="ECO:0000256" key="6">
    <source>
        <dbReference type="ARBA" id="ARBA00022777"/>
    </source>
</evidence>
<comment type="subcellular location">
    <subcellularLocation>
        <location evidence="2">Cell membrane</location>
    </subcellularLocation>
</comment>
<dbReference type="InterPro" id="IPR005467">
    <property type="entry name" value="His_kinase_dom"/>
</dbReference>
<evidence type="ECO:0000256" key="9">
    <source>
        <dbReference type="SAM" id="MobiDB-lite"/>
    </source>
</evidence>
<feature type="domain" description="Response regulatory" evidence="11">
    <location>
        <begin position="574"/>
        <end position="691"/>
    </location>
</feature>
<evidence type="ECO:0000259" key="11">
    <source>
        <dbReference type="PROSITE" id="PS50110"/>
    </source>
</evidence>
<dbReference type="Pfam" id="PF00989">
    <property type="entry name" value="PAS"/>
    <property type="match status" value="1"/>
</dbReference>
<dbReference type="InterPro" id="IPR011006">
    <property type="entry name" value="CheY-like_superfamily"/>
</dbReference>
<dbReference type="EMBL" id="CP087164">
    <property type="protein sequence ID" value="UGS35927.1"/>
    <property type="molecule type" value="Genomic_DNA"/>
</dbReference>
<accession>A0A9E6XWU7</accession>
<evidence type="ECO:0000256" key="8">
    <source>
        <dbReference type="PROSITE-ProRule" id="PRU00169"/>
    </source>
</evidence>
<feature type="region of interest" description="Disordered" evidence="9">
    <location>
        <begin position="1"/>
        <end position="22"/>
    </location>
</feature>
<feature type="domain" description="PAS" evidence="12">
    <location>
        <begin position="190"/>
        <end position="260"/>
    </location>
</feature>
<dbReference type="CDD" id="cd00130">
    <property type="entry name" value="PAS"/>
    <property type="match status" value="2"/>
</dbReference>
<proteinExistence type="predicted"/>
<protein>
    <recommendedName>
        <fullName evidence="3">histidine kinase</fullName>
        <ecNumber evidence="3">2.7.13.3</ecNumber>
    </recommendedName>
</protein>
<evidence type="ECO:0000313" key="13">
    <source>
        <dbReference type="EMBL" id="UGS35927.1"/>
    </source>
</evidence>
<feature type="domain" description="Histidine kinase" evidence="10">
    <location>
        <begin position="329"/>
        <end position="547"/>
    </location>
</feature>
<dbReference type="InterPro" id="IPR013656">
    <property type="entry name" value="PAS_4"/>
</dbReference>
<sequence>MTRAVRGLLSTTHPEQERQARGRRRVLEFRQPHRYREPHVSNRLPDPFARLEERPLSVPKGEANGATDLIAATFRDAPVPALLVEVGAPEGVVCRAPNRAFCRLVGFGEEEVWGQPLDELIEDASRLVTALEGGSAEERFEGHCRHGRGGRIRVVVEAAPLDLPGQERLAILQLHEMTEAEDAQRALRESENRMQEVVDNVTALIYIKRRDGRYLLINRHFEEMFGVSREDTPNCSDYDFFPPAIAAVYAANDRRVLTTGKPMECEEPWTHGRTWLSLKFPLFDDEGAPYAVGGISTDITDRSRAEAAIRHAKEEAERGNRAKSEFLSRMSHELRTPLNAIIGFGQLLEMEDLPPSANESVERIVTAGRHLLTLINEVLDISRIEAGAQPTAVEPVHACEPLAEALDLITPLARERKVSIVRDFHGGLFEFVLADPHRLKQVLLNVVTNAVKYNRPGGTVRAAFVKSGDDRLRFVIMDTGLGIEPENLEKVFLPFERLGADRTNREGTGLGLALSRGLVEAMGGTIGIERSAPGEGTTFFVELPLTERRDLAATDLLRGSSADVEGLTIGGPVTVAYIEDNLSNLELVERLFERVGNVTLIPAMQGQLGIELAARHRPHLVLLDLHLPDLDGDEVLRRLQGDERTKHIPVIVLSADATSARIDELKEHGAAGYLTKPIDVHEFLAAVRQTLARTA</sequence>
<dbReference type="SMART" id="SM00387">
    <property type="entry name" value="HATPase_c"/>
    <property type="match status" value="1"/>
</dbReference>
<evidence type="ECO:0000259" key="12">
    <source>
        <dbReference type="PROSITE" id="PS50112"/>
    </source>
</evidence>
<dbReference type="SUPFAM" id="SSF47384">
    <property type="entry name" value="Homodimeric domain of signal transducing histidine kinase"/>
    <property type="match status" value="1"/>
</dbReference>
<evidence type="ECO:0000313" key="14">
    <source>
        <dbReference type="Proteomes" id="UP001162834"/>
    </source>
</evidence>
<comment type="catalytic activity">
    <reaction evidence="1">
        <text>ATP + protein L-histidine = ADP + protein N-phospho-L-histidine.</text>
        <dbReference type="EC" id="2.7.13.3"/>
    </reaction>
</comment>
<dbReference type="PROSITE" id="PS50112">
    <property type="entry name" value="PAS"/>
    <property type="match status" value="1"/>
</dbReference>
<dbReference type="InterPro" id="IPR036890">
    <property type="entry name" value="HATPase_C_sf"/>
</dbReference>
<dbReference type="PRINTS" id="PR00344">
    <property type="entry name" value="BCTRLSENSOR"/>
</dbReference>
<dbReference type="InterPro" id="IPR004358">
    <property type="entry name" value="Sig_transdc_His_kin-like_C"/>
</dbReference>
<dbReference type="InterPro" id="IPR036097">
    <property type="entry name" value="HisK_dim/P_sf"/>
</dbReference>
<keyword evidence="5 13" id="KW-0808">Transferase</keyword>
<keyword evidence="6 13" id="KW-0418">Kinase</keyword>
<dbReference type="GO" id="GO:0000155">
    <property type="term" value="F:phosphorelay sensor kinase activity"/>
    <property type="evidence" value="ECO:0007669"/>
    <property type="project" value="InterPro"/>
</dbReference>
<feature type="modified residue" description="4-aspartylphosphate" evidence="8">
    <location>
        <position position="624"/>
    </location>
</feature>
<dbReference type="InterPro" id="IPR003594">
    <property type="entry name" value="HATPase_dom"/>
</dbReference>
<evidence type="ECO:0000256" key="4">
    <source>
        <dbReference type="ARBA" id="ARBA00022553"/>
    </source>
</evidence>
<dbReference type="InterPro" id="IPR001789">
    <property type="entry name" value="Sig_transdc_resp-reg_receiver"/>
</dbReference>
<dbReference type="Pfam" id="PF00072">
    <property type="entry name" value="Response_reg"/>
    <property type="match status" value="1"/>
</dbReference>
<dbReference type="GO" id="GO:0009927">
    <property type="term" value="F:histidine phosphotransfer kinase activity"/>
    <property type="evidence" value="ECO:0007669"/>
    <property type="project" value="TreeGrafter"/>
</dbReference>
<dbReference type="Pfam" id="PF02518">
    <property type="entry name" value="HATPase_c"/>
    <property type="match status" value="1"/>
</dbReference>
<dbReference type="PANTHER" id="PTHR43047:SF72">
    <property type="entry name" value="OSMOSENSING HISTIDINE PROTEIN KINASE SLN1"/>
    <property type="match status" value="1"/>
</dbReference>
<dbReference type="GO" id="GO:0005886">
    <property type="term" value="C:plasma membrane"/>
    <property type="evidence" value="ECO:0007669"/>
    <property type="project" value="UniProtKB-SubCell"/>
</dbReference>
<dbReference type="InterPro" id="IPR003661">
    <property type="entry name" value="HisK_dim/P_dom"/>
</dbReference>
<dbReference type="Gene3D" id="3.40.50.2300">
    <property type="match status" value="1"/>
</dbReference>
<keyword evidence="4 8" id="KW-0597">Phosphoprotein</keyword>
<dbReference type="SMART" id="SM00091">
    <property type="entry name" value="PAS"/>
    <property type="match status" value="2"/>
</dbReference>
<dbReference type="PANTHER" id="PTHR43047">
    <property type="entry name" value="TWO-COMPONENT HISTIDINE PROTEIN KINASE"/>
    <property type="match status" value="1"/>
</dbReference>
<evidence type="ECO:0000256" key="3">
    <source>
        <dbReference type="ARBA" id="ARBA00012438"/>
    </source>
</evidence>
<dbReference type="InterPro" id="IPR035965">
    <property type="entry name" value="PAS-like_dom_sf"/>
</dbReference>
<dbReference type="AlphaFoldDB" id="A0A9E6XWU7"/>
<dbReference type="GO" id="GO:0006355">
    <property type="term" value="P:regulation of DNA-templated transcription"/>
    <property type="evidence" value="ECO:0007669"/>
    <property type="project" value="InterPro"/>
</dbReference>
<dbReference type="SMART" id="SM00448">
    <property type="entry name" value="REC"/>
    <property type="match status" value="1"/>
</dbReference>
<evidence type="ECO:0000256" key="1">
    <source>
        <dbReference type="ARBA" id="ARBA00000085"/>
    </source>
</evidence>
<dbReference type="InterPro" id="IPR013767">
    <property type="entry name" value="PAS_fold"/>
</dbReference>
<organism evidence="13 14">
    <name type="scientific">Capillimicrobium parvum</name>
    <dbReference type="NCBI Taxonomy" id="2884022"/>
    <lineage>
        <taxon>Bacteria</taxon>
        <taxon>Bacillati</taxon>
        <taxon>Actinomycetota</taxon>
        <taxon>Thermoleophilia</taxon>
        <taxon>Solirubrobacterales</taxon>
        <taxon>Capillimicrobiaceae</taxon>
        <taxon>Capillimicrobium</taxon>
    </lineage>
</organism>
<gene>
    <name evidence="13" type="primary">rcsC_4</name>
    <name evidence="13" type="ORF">DSM104329_02324</name>
</gene>
<dbReference type="Pfam" id="PF00512">
    <property type="entry name" value="HisKA"/>
    <property type="match status" value="1"/>
</dbReference>
<dbReference type="PROSITE" id="PS50109">
    <property type="entry name" value="HIS_KIN"/>
    <property type="match status" value="1"/>
</dbReference>
<dbReference type="NCBIfam" id="TIGR00229">
    <property type="entry name" value="sensory_box"/>
    <property type="match status" value="2"/>
</dbReference>
<keyword evidence="14" id="KW-1185">Reference proteome</keyword>
<dbReference type="InterPro" id="IPR000014">
    <property type="entry name" value="PAS"/>
</dbReference>
<keyword evidence="7" id="KW-0902">Two-component regulatory system</keyword>
<evidence type="ECO:0000259" key="10">
    <source>
        <dbReference type="PROSITE" id="PS50109"/>
    </source>
</evidence>
<dbReference type="Gene3D" id="3.30.565.10">
    <property type="entry name" value="Histidine kinase-like ATPase, C-terminal domain"/>
    <property type="match status" value="1"/>
</dbReference>